<dbReference type="HOGENOM" id="CLU_1658545_0_0_9"/>
<dbReference type="AlphaFoldDB" id="D1PPN2"/>
<dbReference type="Proteomes" id="UP000003438">
    <property type="component" value="Unassembled WGS sequence"/>
</dbReference>
<dbReference type="OrthoDB" id="1858387at2"/>
<organism evidence="1 2">
    <name type="scientific">Subdoligranulum variabile DSM 15176</name>
    <dbReference type="NCBI Taxonomy" id="411471"/>
    <lineage>
        <taxon>Bacteria</taxon>
        <taxon>Bacillati</taxon>
        <taxon>Bacillota</taxon>
        <taxon>Clostridia</taxon>
        <taxon>Eubacteriales</taxon>
        <taxon>Oscillospiraceae</taxon>
        <taxon>Subdoligranulum</taxon>
    </lineage>
</organism>
<evidence type="ECO:0000313" key="1">
    <source>
        <dbReference type="EMBL" id="EFB75376.1"/>
    </source>
</evidence>
<sequence>MKKITLSFLLLLVLATAGALVFVGLSPDFTEPDQLHEQPRLAADNPIWDKSLDDLAGYLVDQGVLSSTDYQPLSDGIATAARGYSGLELYWWDLASLEEGSDEYNAYLGARDDGSIDLWGSGILMPVTAVRGPFALNITPAYTGDAAKAEQAFAQFCAEDTEGGDAHGDPDGTD</sequence>
<dbReference type="RefSeq" id="WP_007047712.1">
    <property type="nucleotide sequence ID" value="NZ_GG704769.1"/>
</dbReference>
<reference evidence="1" key="1">
    <citation type="submission" date="2009-12" db="EMBL/GenBank/DDBJ databases">
        <authorList>
            <person name="Weinstock G."/>
            <person name="Sodergren E."/>
            <person name="Clifton S."/>
            <person name="Fulton L."/>
            <person name="Fulton B."/>
            <person name="Courtney L."/>
            <person name="Fronick C."/>
            <person name="Harrison M."/>
            <person name="Strong C."/>
            <person name="Farmer C."/>
            <person name="Delahaunty K."/>
            <person name="Markovic C."/>
            <person name="Hall O."/>
            <person name="Minx P."/>
            <person name="Tomlinson C."/>
            <person name="Mitreva M."/>
            <person name="Nelson J."/>
            <person name="Hou S."/>
            <person name="Wollam A."/>
            <person name="Pepin K.H."/>
            <person name="Johnson M."/>
            <person name="Bhonagiri V."/>
            <person name="Nash W.E."/>
            <person name="Warren W."/>
            <person name="Chinwalla A."/>
            <person name="Mardis E.R."/>
            <person name="Wilson R.K."/>
        </authorList>
    </citation>
    <scope>NUCLEOTIDE SEQUENCE [LARGE SCALE GENOMIC DNA]</scope>
    <source>
        <strain evidence="1">DSM 15176</strain>
    </source>
</reference>
<keyword evidence="2" id="KW-1185">Reference proteome</keyword>
<name>D1PPN2_9FIRM</name>
<gene>
    <name evidence="1" type="ORF">SUBVAR_06349</name>
</gene>
<protein>
    <submittedName>
        <fullName evidence="1">Uncharacterized protein</fullName>
    </submittedName>
</protein>
<comment type="caution">
    <text evidence="1">The sequence shown here is derived from an EMBL/GenBank/DDBJ whole genome shotgun (WGS) entry which is preliminary data.</text>
</comment>
<dbReference type="eggNOG" id="ENOG5034ARD">
    <property type="taxonomic scope" value="Bacteria"/>
</dbReference>
<dbReference type="STRING" id="411471.SUBVAR_06349"/>
<accession>D1PPN2</accession>
<evidence type="ECO:0000313" key="2">
    <source>
        <dbReference type="Proteomes" id="UP000003438"/>
    </source>
</evidence>
<proteinExistence type="predicted"/>
<dbReference type="EMBL" id="ACBY02000027">
    <property type="protein sequence ID" value="EFB75376.1"/>
    <property type="molecule type" value="Genomic_DNA"/>
</dbReference>